<gene>
    <name evidence="1" type="primary">Hypp571</name>
    <name evidence="1" type="ORF">BLAG_LOCUS1929</name>
</gene>
<reference evidence="1" key="1">
    <citation type="submission" date="2022-01" db="EMBL/GenBank/DDBJ databases">
        <authorList>
            <person name="Braso-Vives M."/>
        </authorList>
    </citation>
    <scope>NUCLEOTIDE SEQUENCE</scope>
</reference>
<accession>A0A8J9W4S2</accession>
<sequence length="106" mass="12078">MTDADRLRRAPRRRNGLGNVLEGINANILQNLRQDYGERAEGGHRVGPAVLPAAEENDLPTSPLLLQRRNAVPDVRVGVERAELRRLRELFRVSRRPTAHRNKENQ</sequence>
<dbReference type="Proteomes" id="UP000838412">
    <property type="component" value="Chromosome 1"/>
</dbReference>
<evidence type="ECO:0000313" key="2">
    <source>
        <dbReference type="Proteomes" id="UP000838412"/>
    </source>
</evidence>
<name>A0A8J9W4S2_BRALA</name>
<proteinExistence type="predicted"/>
<keyword evidence="2" id="KW-1185">Reference proteome</keyword>
<dbReference type="AlphaFoldDB" id="A0A8J9W4S2"/>
<dbReference type="EMBL" id="OV696686">
    <property type="protein sequence ID" value="CAH1233060.1"/>
    <property type="molecule type" value="Genomic_DNA"/>
</dbReference>
<evidence type="ECO:0000313" key="1">
    <source>
        <dbReference type="EMBL" id="CAH1233060.1"/>
    </source>
</evidence>
<organism evidence="1 2">
    <name type="scientific">Branchiostoma lanceolatum</name>
    <name type="common">Common lancelet</name>
    <name type="synonym">Amphioxus lanceolatum</name>
    <dbReference type="NCBI Taxonomy" id="7740"/>
    <lineage>
        <taxon>Eukaryota</taxon>
        <taxon>Metazoa</taxon>
        <taxon>Chordata</taxon>
        <taxon>Cephalochordata</taxon>
        <taxon>Leptocardii</taxon>
        <taxon>Amphioxiformes</taxon>
        <taxon>Branchiostomatidae</taxon>
        <taxon>Branchiostoma</taxon>
    </lineage>
</organism>
<protein>
    <submittedName>
        <fullName evidence="1">Hypp571 protein</fullName>
    </submittedName>
</protein>